<feature type="domain" description="Protein kinase" evidence="3">
    <location>
        <begin position="401"/>
        <end position="667"/>
    </location>
</feature>
<keyword evidence="1" id="KW-0067">ATP-binding</keyword>
<dbReference type="OMA" id="MIEMVED"/>
<feature type="binding site" evidence="1">
    <location>
        <position position="431"/>
    </location>
    <ligand>
        <name>ATP</name>
        <dbReference type="ChEBI" id="CHEBI:30616"/>
    </ligand>
</feature>
<dbReference type="Gene3D" id="1.10.510.10">
    <property type="entry name" value="Transferase(Phosphotransferase) domain 1"/>
    <property type="match status" value="1"/>
</dbReference>
<feature type="region of interest" description="Disordered" evidence="2">
    <location>
        <begin position="709"/>
        <end position="732"/>
    </location>
</feature>
<name>D7FYY1_ECTSI</name>
<dbReference type="Pfam" id="PF00069">
    <property type="entry name" value="Pkinase"/>
    <property type="match status" value="1"/>
</dbReference>
<dbReference type="SUPFAM" id="SSF56112">
    <property type="entry name" value="Protein kinase-like (PK-like)"/>
    <property type="match status" value="1"/>
</dbReference>
<keyword evidence="4" id="KW-0418">Kinase</keyword>
<sequence>MLKRIITGKDQAAFAGTSCSNTRSGASSGARELTIHTTSVVGAVASAAAGVVKSHLLPSAITTVAKLNGGPLGGARPAIMIAEATETLAAAVPATALSLTSSTPTRPVAAVCKAKDITTTDVTPPLLLLPSPEAKPTAAPSRGRSTSPRVRGGRPPSPRRSPRALSRSPSPQRPGTAVRAAAMYASSWSAAARPAVSRVGGDFSSAAAAKGVKAPKQGSGHADTLDVSDTPPLTPASPVPSPAAAISEVWSSNTVSFFGTSYGRDDDGVDLSQKRDENRASPIKQRKIQPVRGSGVATSLNQTKLVVPVEAGKRTEKATAAASVEEGSDDCDKTKRARIDVLSGDIRSIVKGSERGEIRAAFIGNVRQRQAATVGEGCALVQAARVALGGSGGGIGASSSLHESGVIGEGSFGIVEGATHSFLPGEFAVKKLKEGADNNARYCARVEMIVMARLAKSPHPNVIGAIAIDDREAAVGMPILLPRAHGDFGQVLNDGDWSMTQKLSCLQQVASGVRHMHEAGIGHGDLTPPNILLVDDGDGECVPKISDFGLARALGEMRPKMMGTLGSMPLEVMQAPVRTSESQDTFAMGVMAFTVCVTPDKVQANMFISPDLFTVAEAKAKKALEAKGTGPFAMAERDLFERNMMERTMSTRAFESLLTVDNLHPDLGSARVRGMVSCYLSAFLATDLNDRGDMASFEKVMGDMIEMVEDQEETDNNDEEEGDGSESEAHKA</sequence>
<keyword evidence="5" id="KW-1185">Reference proteome</keyword>
<dbReference type="eggNOG" id="KOG4250">
    <property type="taxonomic scope" value="Eukaryota"/>
</dbReference>
<keyword evidence="1" id="KW-0547">Nucleotide-binding</keyword>
<dbReference type="PROSITE" id="PS50011">
    <property type="entry name" value="PROTEIN_KINASE_DOM"/>
    <property type="match status" value="1"/>
</dbReference>
<dbReference type="Proteomes" id="UP000002630">
    <property type="component" value="Linkage Group LG33"/>
</dbReference>
<feature type="compositionally biased region" description="Low complexity" evidence="2">
    <location>
        <begin position="140"/>
        <end position="154"/>
    </location>
</feature>
<feature type="region of interest" description="Disordered" evidence="2">
    <location>
        <begin position="123"/>
        <end position="179"/>
    </location>
</feature>
<dbReference type="Gene3D" id="3.30.200.20">
    <property type="entry name" value="Phosphorylase Kinase, domain 1"/>
    <property type="match status" value="1"/>
</dbReference>
<dbReference type="PROSITE" id="PS00107">
    <property type="entry name" value="PROTEIN_KINASE_ATP"/>
    <property type="match status" value="1"/>
</dbReference>
<feature type="compositionally biased region" description="Pro residues" evidence="2">
    <location>
        <begin position="232"/>
        <end position="241"/>
    </location>
</feature>
<reference evidence="4 5" key="1">
    <citation type="journal article" date="2010" name="Nature">
        <title>The Ectocarpus genome and the independent evolution of multicellularity in brown algae.</title>
        <authorList>
            <person name="Cock J.M."/>
            <person name="Sterck L."/>
            <person name="Rouze P."/>
            <person name="Scornet D."/>
            <person name="Allen A.E."/>
            <person name="Amoutzias G."/>
            <person name="Anthouard V."/>
            <person name="Artiguenave F."/>
            <person name="Aury J.M."/>
            <person name="Badger J.H."/>
            <person name="Beszteri B."/>
            <person name="Billiau K."/>
            <person name="Bonnet E."/>
            <person name="Bothwell J.H."/>
            <person name="Bowler C."/>
            <person name="Boyen C."/>
            <person name="Brownlee C."/>
            <person name="Carrano C.J."/>
            <person name="Charrier B."/>
            <person name="Cho G.Y."/>
            <person name="Coelho S.M."/>
            <person name="Collen J."/>
            <person name="Corre E."/>
            <person name="Da Silva C."/>
            <person name="Delage L."/>
            <person name="Delaroque N."/>
            <person name="Dittami S.M."/>
            <person name="Doulbeau S."/>
            <person name="Elias M."/>
            <person name="Farnham G."/>
            <person name="Gachon C.M."/>
            <person name="Gschloessl B."/>
            <person name="Heesch S."/>
            <person name="Jabbari K."/>
            <person name="Jubin C."/>
            <person name="Kawai H."/>
            <person name="Kimura K."/>
            <person name="Kloareg B."/>
            <person name="Kupper F.C."/>
            <person name="Lang D."/>
            <person name="Le Bail A."/>
            <person name="Leblanc C."/>
            <person name="Lerouge P."/>
            <person name="Lohr M."/>
            <person name="Lopez P.J."/>
            <person name="Martens C."/>
            <person name="Maumus F."/>
            <person name="Michel G."/>
            <person name="Miranda-Saavedra D."/>
            <person name="Morales J."/>
            <person name="Moreau H."/>
            <person name="Motomura T."/>
            <person name="Nagasato C."/>
            <person name="Napoli C.A."/>
            <person name="Nelson D.R."/>
            <person name="Nyvall-Collen P."/>
            <person name="Peters A.F."/>
            <person name="Pommier C."/>
            <person name="Potin P."/>
            <person name="Poulain J."/>
            <person name="Quesneville H."/>
            <person name="Read B."/>
            <person name="Rensing S.A."/>
            <person name="Ritter A."/>
            <person name="Rousvoal S."/>
            <person name="Samanta M."/>
            <person name="Samson G."/>
            <person name="Schroeder D.C."/>
            <person name="Segurens B."/>
            <person name="Strittmatter M."/>
            <person name="Tonon T."/>
            <person name="Tregear J.W."/>
            <person name="Valentin K."/>
            <person name="von Dassow P."/>
            <person name="Yamagishi T."/>
            <person name="Van de Peer Y."/>
            <person name="Wincker P."/>
        </authorList>
    </citation>
    <scope>NUCLEOTIDE SEQUENCE [LARGE SCALE GENOMIC DNA]</scope>
    <source>
        <strain evidence="5">Ec32 / CCAP1310/4</strain>
    </source>
</reference>
<dbReference type="InterPro" id="IPR000719">
    <property type="entry name" value="Prot_kinase_dom"/>
</dbReference>
<dbReference type="EMBL" id="FN648542">
    <property type="protein sequence ID" value="CBJ26623.1"/>
    <property type="molecule type" value="Genomic_DNA"/>
</dbReference>
<dbReference type="GO" id="GO:0005634">
    <property type="term" value="C:nucleus"/>
    <property type="evidence" value="ECO:0007669"/>
    <property type="project" value="TreeGrafter"/>
</dbReference>
<dbReference type="EMBL" id="FN649758">
    <property type="protein sequence ID" value="CBJ26623.1"/>
    <property type="molecule type" value="Genomic_DNA"/>
</dbReference>
<feature type="compositionally biased region" description="Low complexity" evidence="2">
    <location>
        <begin position="163"/>
        <end position="179"/>
    </location>
</feature>
<feature type="compositionally biased region" description="Acidic residues" evidence="2">
    <location>
        <begin position="709"/>
        <end position="726"/>
    </location>
</feature>
<protein>
    <submittedName>
        <fullName evidence="4">Protein serine/threonine kinase</fullName>
    </submittedName>
</protein>
<dbReference type="PANTHER" id="PTHR44167:SF24">
    <property type="entry name" value="SERINE_THREONINE-PROTEIN KINASE CHK2"/>
    <property type="match status" value="1"/>
</dbReference>
<accession>D7FYY1</accession>
<dbReference type="GO" id="GO:0044773">
    <property type="term" value="P:mitotic DNA damage checkpoint signaling"/>
    <property type="evidence" value="ECO:0007669"/>
    <property type="project" value="TreeGrafter"/>
</dbReference>
<dbReference type="AlphaFoldDB" id="D7FYY1"/>
<keyword evidence="4" id="KW-0808">Transferase</keyword>
<evidence type="ECO:0000313" key="5">
    <source>
        <dbReference type="Proteomes" id="UP000002630"/>
    </source>
</evidence>
<evidence type="ECO:0000313" key="4">
    <source>
        <dbReference type="EMBL" id="CBJ26623.1"/>
    </source>
</evidence>
<dbReference type="GO" id="GO:0005524">
    <property type="term" value="F:ATP binding"/>
    <property type="evidence" value="ECO:0007669"/>
    <property type="project" value="UniProtKB-UniRule"/>
</dbReference>
<dbReference type="InterPro" id="IPR017441">
    <property type="entry name" value="Protein_kinase_ATP_BS"/>
</dbReference>
<dbReference type="GO" id="GO:0005737">
    <property type="term" value="C:cytoplasm"/>
    <property type="evidence" value="ECO:0007669"/>
    <property type="project" value="TreeGrafter"/>
</dbReference>
<evidence type="ECO:0000256" key="1">
    <source>
        <dbReference type="PROSITE-ProRule" id="PRU10141"/>
    </source>
</evidence>
<dbReference type="InterPro" id="IPR011009">
    <property type="entry name" value="Kinase-like_dom_sf"/>
</dbReference>
<feature type="region of interest" description="Disordered" evidence="2">
    <location>
        <begin position="211"/>
        <end position="242"/>
    </location>
</feature>
<dbReference type="PANTHER" id="PTHR44167">
    <property type="entry name" value="OVARIAN-SPECIFIC SERINE/THREONINE-PROTEIN KINASE LOK-RELATED"/>
    <property type="match status" value="1"/>
</dbReference>
<proteinExistence type="predicted"/>
<evidence type="ECO:0000256" key="2">
    <source>
        <dbReference type="SAM" id="MobiDB-lite"/>
    </source>
</evidence>
<dbReference type="GO" id="GO:0004674">
    <property type="term" value="F:protein serine/threonine kinase activity"/>
    <property type="evidence" value="ECO:0007669"/>
    <property type="project" value="TreeGrafter"/>
</dbReference>
<gene>
    <name evidence="4" type="ORF">Esi_0035_0142</name>
</gene>
<dbReference type="OrthoDB" id="4062651at2759"/>
<dbReference type="CDD" id="cd00180">
    <property type="entry name" value="PKc"/>
    <property type="match status" value="1"/>
</dbReference>
<dbReference type="InParanoid" id="D7FYY1"/>
<organism evidence="4 5">
    <name type="scientific">Ectocarpus siliculosus</name>
    <name type="common">Brown alga</name>
    <name type="synonym">Conferva siliculosa</name>
    <dbReference type="NCBI Taxonomy" id="2880"/>
    <lineage>
        <taxon>Eukaryota</taxon>
        <taxon>Sar</taxon>
        <taxon>Stramenopiles</taxon>
        <taxon>Ochrophyta</taxon>
        <taxon>PX clade</taxon>
        <taxon>Phaeophyceae</taxon>
        <taxon>Ectocarpales</taxon>
        <taxon>Ectocarpaceae</taxon>
        <taxon>Ectocarpus</taxon>
    </lineage>
</organism>
<dbReference type="STRING" id="2880.D7FYY1"/>
<feature type="compositionally biased region" description="Low complexity" evidence="2">
    <location>
        <begin position="123"/>
        <end position="132"/>
    </location>
</feature>
<evidence type="ECO:0000259" key="3">
    <source>
        <dbReference type="PROSITE" id="PS50011"/>
    </source>
</evidence>
<feature type="region of interest" description="Disordered" evidence="2">
    <location>
        <begin position="262"/>
        <end position="282"/>
    </location>
</feature>